<dbReference type="Pfam" id="PF01827">
    <property type="entry name" value="FTH"/>
    <property type="match status" value="1"/>
</dbReference>
<evidence type="ECO:0000313" key="3">
    <source>
        <dbReference type="Proteomes" id="UP000008068"/>
    </source>
</evidence>
<dbReference type="InterPro" id="IPR040161">
    <property type="entry name" value="FB224"/>
</dbReference>
<dbReference type="InterPro" id="IPR002900">
    <property type="entry name" value="DUF38/FTH_CAE_spp"/>
</dbReference>
<proteinExistence type="predicted"/>
<name>G0NT09_CAEBE</name>
<evidence type="ECO:0000313" key="2">
    <source>
        <dbReference type="EMBL" id="EGT36990.1"/>
    </source>
</evidence>
<dbReference type="OrthoDB" id="5825925at2759"/>
<dbReference type="EMBL" id="GL379941">
    <property type="protein sequence ID" value="EGT36990.1"/>
    <property type="molecule type" value="Genomic_DNA"/>
</dbReference>
<dbReference type="PANTHER" id="PTHR23015:SF24">
    <property type="entry name" value="DUF38 DOMAIN-CONTAINING PROTEIN"/>
    <property type="match status" value="1"/>
</dbReference>
<dbReference type="HOGENOM" id="CLU_055882_0_0_1"/>
<reference evidence="3" key="1">
    <citation type="submission" date="2011-07" db="EMBL/GenBank/DDBJ databases">
        <authorList>
            <consortium name="Caenorhabditis brenneri Sequencing and Analysis Consortium"/>
            <person name="Wilson R.K."/>
        </authorList>
    </citation>
    <scope>NUCLEOTIDE SEQUENCE [LARGE SCALE GENOMIC DNA]</scope>
    <source>
        <strain evidence="3">PB2801</strain>
    </source>
</reference>
<gene>
    <name evidence="2" type="ORF">CAEBREN_26398</name>
</gene>
<evidence type="ECO:0000259" key="1">
    <source>
        <dbReference type="Pfam" id="PF01827"/>
    </source>
</evidence>
<protein>
    <recommendedName>
        <fullName evidence="1">DUF38 domain-containing protein</fullName>
    </recommendedName>
</protein>
<dbReference type="Proteomes" id="UP000008068">
    <property type="component" value="Unassembled WGS sequence"/>
</dbReference>
<dbReference type="GO" id="GO:0045087">
    <property type="term" value="P:innate immune response"/>
    <property type="evidence" value="ECO:0007669"/>
    <property type="project" value="TreeGrafter"/>
</dbReference>
<dbReference type="AlphaFoldDB" id="G0NT09"/>
<dbReference type="eggNOG" id="ENOG502TJIM">
    <property type="taxonomic scope" value="Eukaryota"/>
</dbReference>
<organism evidence="3">
    <name type="scientific">Caenorhabditis brenneri</name>
    <name type="common">Nematode worm</name>
    <dbReference type="NCBI Taxonomy" id="135651"/>
    <lineage>
        <taxon>Eukaryota</taxon>
        <taxon>Metazoa</taxon>
        <taxon>Ecdysozoa</taxon>
        <taxon>Nematoda</taxon>
        <taxon>Chromadorea</taxon>
        <taxon>Rhabditida</taxon>
        <taxon>Rhabditina</taxon>
        <taxon>Rhabditomorpha</taxon>
        <taxon>Rhabditoidea</taxon>
        <taxon>Rhabditidae</taxon>
        <taxon>Peloderinae</taxon>
        <taxon>Caenorhabditis</taxon>
    </lineage>
</organism>
<dbReference type="OMA" id="WRNLERV"/>
<dbReference type="InParanoid" id="G0NT09"/>
<sequence length="332" mass="39476">MPTWQDLPIFFKVCLVEKLDYKTRCDLRLCSTSEKILVDCCSITFKTIKFEKSDQLSKLPRPKCIQKNLDFNFSVKEFCDYYPDTVSLKTSSFTQFLKIFENEFSVIDRLILKGFKNKKSQILFLKTLKQKIRKKRENCDFQNFSLKIRCLNWNFDTKIGGETLEFLELLDDFYLNKLCITEVIPDRIFKKLVATDHWKNLKRVLFPKEMDIPIGNFRHLARFDIKVKHLAAKDVCEVFKPFLFKDRPRMSGFTIFHGNRITVEEVFLHTTVPMKDEPIDGVWGNCRHTQRFKMDSKENVFILIIMDGWVCGFVGLKDNIDQEYLRFMNDFF</sequence>
<keyword evidence="3" id="KW-1185">Reference proteome</keyword>
<feature type="domain" description="DUF38" evidence="1">
    <location>
        <begin position="162"/>
        <end position="267"/>
    </location>
</feature>
<accession>G0NT09</accession>
<dbReference type="PANTHER" id="PTHR23015">
    <property type="entry name" value="UNCHARACTERIZED C.ELEGANS PROTEIN"/>
    <property type="match status" value="1"/>
</dbReference>